<keyword evidence="3" id="KW-1185">Reference proteome</keyword>
<evidence type="ECO:0000256" key="1">
    <source>
        <dbReference type="SAM" id="MobiDB-lite"/>
    </source>
</evidence>
<gene>
    <name evidence="2" type="ORF">HII31_04505</name>
</gene>
<organism evidence="2 3">
    <name type="scientific">Pseudocercospora fuligena</name>
    <dbReference type="NCBI Taxonomy" id="685502"/>
    <lineage>
        <taxon>Eukaryota</taxon>
        <taxon>Fungi</taxon>
        <taxon>Dikarya</taxon>
        <taxon>Ascomycota</taxon>
        <taxon>Pezizomycotina</taxon>
        <taxon>Dothideomycetes</taxon>
        <taxon>Dothideomycetidae</taxon>
        <taxon>Mycosphaerellales</taxon>
        <taxon>Mycosphaerellaceae</taxon>
        <taxon>Pseudocercospora</taxon>
    </lineage>
</organism>
<comment type="caution">
    <text evidence="2">The sequence shown here is derived from an EMBL/GenBank/DDBJ whole genome shotgun (WGS) entry which is preliminary data.</text>
</comment>
<accession>A0A8H6RN97</accession>
<reference evidence="2" key="1">
    <citation type="submission" date="2020-04" db="EMBL/GenBank/DDBJ databases">
        <title>Draft genome resource of the tomato pathogen Pseudocercospora fuligena.</title>
        <authorList>
            <person name="Zaccaron A."/>
        </authorList>
    </citation>
    <scope>NUCLEOTIDE SEQUENCE</scope>
    <source>
        <strain evidence="2">PF001</strain>
    </source>
</reference>
<sequence>MSKRLGGPLFMIDDSDGEDPRDSVAPQDSPERTGPGKRGAGPPEKKRQRTDAPTPRPPRDPASVPKAAAPAEALDLTLDEDYIHVRIPEEPVKSVLRSDLVAFIQKRGTSIFLTATKRCLNKALKIKIMDHRFTLQHANKAMIIHRYKNVWKKDLVQSKNRLVKDVNDGEEINDGLEWKDESEWFVEHILEPRKERLKVAEHGLRALTYLVGLLEETENV</sequence>
<evidence type="ECO:0000313" key="3">
    <source>
        <dbReference type="Proteomes" id="UP000660729"/>
    </source>
</evidence>
<dbReference type="AlphaFoldDB" id="A0A8H6RN97"/>
<dbReference type="Proteomes" id="UP000660729">
    <property type="component" value="Unassembled WGS sequence"/>
</dbReference>
<name>A0A8H6RN97_9PEZI</name>
<dbReference type="EMBL" id="JABCIY010000064">
    <property type="protein sequence ID" value="KAF7194149.1"/>
    <property type="molecule type" value="Genomic_DNA"/>
</dbReference>
<proteinExistence type="predicted"/>
<evidence type="ECO:0000313" key="2">
    <source>
        <dbReference type="EMBL" id="KAF7194149.1"/>
    </source>
</evidence>
<protein>
    <submittedName>
        <fullName evidence="2">Uncharacterized protein</fullName>
    </submittedName>
</protein>
<feature type="region of interest" description="Disordered" evidence="1">
    <location>
        <begin position="1"/>
        <end position="68"/>
    </location>
</feature>
<dbReference type="OrthoDB" id="10542541at2759"/>